<feature type="compositionally biased region" description="Basic residues" evidence="1">
    <location>
        <begin position="83"/>
        <end position="92"/>
    </location>
</feature>
<evidence type="ECO:0000256" key="1">
    <source>
        <dbReference type="SAM" id="MobiDB-lite"/>
    </source>
</evidence>
<accession>S7XBT2</accession>
<proteinExistence type="predicted"/>
<dbReference type="PATRIC" id="fig|1340485.3.peg.1918"/>
<dbReference type="EMBL" id="ATAA01000030">
    <property type="protein sequence ID" value="EPR92955.1"/>
    <property type="molecule type" value="Genomic_DNA"/>
</dbReference>
<evidence type="ECO:0008006" key="4">
    <source>
        <dbReference type="Google" id="ProtNLM"/>
    </source>
</evidence>
<dbReference type="Proteomes" id="UP000014970">
    <property type="component" value="Unassembled WGS sequence"/>
</dbReference>
<feature type="region of interest" description="Disordered" evidence="1">
    <location>
        <begin position="69"/>
        <end position="95"/>
    </location>
</feature>
<comment type="caution">
    <text evidence="2">The sequence shown here is derived from an EMBL/GenBank/DDBJ whole genome shotgun (WGS) entry which is preliminary data.</text>
</comment>
<name>S7XBT2_STRMT</name>
<evidence type="ECO:0000313" key="2">
    <source>
        <dbReference type="EMBL" id="EPR92955.1"/>
    </source>
</evidence>
<gene>
    <name evidence="2" type="ORF">M059_09165</name>
</gene>
<reference evidence="2 3" key="1">
    <citation type="submission" date="2013-06" db="EMBL/GenBank/DDBJ databases">
        <title>Genome sequencing of Streptococcus mitis strains.</title>
        <authorList>
            <person name="Ikryannikova L.N."/>
            <person name="Ilina E.N."/>
            <person name="Kostryukova E.S."/>
            <person name="Semashko T.A."/>
            <person name="Savinova T.A."/>
            <person name="Karpova I.Y."/>
            <person name="Larin A.K."/>
            <person name="Ischenko D.S."/>
            <person name="Dubovickaya V.A."/>
            <person name="Sidorenko S.V."/>
            <person name="Govorun V.M."/>
        </authorList>
    </citation>
    <scope>NUCLEOTIDE SEQUENCE [LARGE SCALE GENOMIC DNA]</scope>
    <source>
        <strain evidence="2 3">18/56</strain>
    </source>
</reference>
<evidence type="ECO:0000313" key="3">
    <source>
        <dbReference type="Proteomes" id="UP000014970"/>
    </source>
</evidence>
<protein>
    <recommendedName>
        <fullName evidence="4">Replication protein</fullName>
    </recommendedName>
</protein>
<sequence length="252" mass="28775">MSENRKASAFEGGIVAMETPKRYEVPKHVKNINGRPVNENIEIVDVFDEFDDDMFEEVEEMPTSLLKAPEDMPEVEGFERPKKSNAGRKPRKPREDVHVSLEMVSKKKVLHEAEILEITYKSLDKSLLMDLLTKQYLTALEIHEDSAPTILNYVWKQARVVDGKRMYTGTLQATAQALDLSYASVQKVLKKMISKKLVAKETDGFLIFNSLLTSFFESLTVNRQLVLTFEELEEEQMEAIDESGHINESMAN</sequence>
<organism evidence="2 3">
    <name type="scientific">Streptococcus mitis 18/56</name>
    <dbReference type="NCBI Taxonomy" id="1340485"/>
    <lineage>
        <taxon>Bacteria</taxon>
        <taxon>Bacillati</taxon>
        <taxon>Bacillota</taxon>
        <taxon>Bacilli</taxon>
        <taxon>Lactobacillales</taxon>
        <taxon>Streptococcaceae</taxon>
        <taxon>Streptococcus</taxon>
        <taxon>Streptococcus mitis group</taxon>
    </lineage>
</organism>
<dbReference type="AlphaFoldDB" id="S7XBT2"/>